<dbReference type="PANTHER" id="PTHR39639:SF1">
    <property type="entry name" value="DUF262 DOMAIN-CONTAINING PROTEIN"/>
    <property type="match status" value="1"/>
</dbReference>
<proteinExistence type="predicted"/>
<dbReference type="RefSeq" id="WP_165326300.1">
    <property type="nucleotide sequence ID" value="NZ_CP049109.1"/>
</dbReference>
<dbReference type="InterPro" id="IPR038461">
    <property type="entry name" value="Schlafen_AlbA_2_dom_sf"/>
</dbReference>
<dbReference type="AlphaFoldDB" id="A0A6G6Y322"/>
<reference evidence="2 3" key="1">
    <citation type="submission" date="2020-02" db="EMBL/GenBank/DDBJ databases">
        <authorList>
            <person name="Zheng R.K."/>
            <person name="Sun C.M."/>
        </authorList>
    </citation>
    <scope>NUCLEOTIDE SEQUENCE [LARGE SCALE GENOMIC DNA]</scope>
    <source>
        <strain evidence="3">zrk23</strain>
    </source>
</reference>
<evidence type="ECO:0000313" key="2">
    <source>
        <dbReference type="EMBL" id="QIG79299.1"/>
    </source>
</evidence>
<dbReference type="Pfam" id="PF03235">
    <property type="entry name" value="GmrSD_N"/>
    <property type="match status" value="1"/>
</dbReference>
<protein>
    <submittedName>
        <fullName evidence="2">DUF262 domain-containing protein</fullName>
    </submittedName>
</protein>
<organism evidence="2 3">
    <name type="scientific">Stakelama tenebrarum</name>
    <dbReference type="NCBI Taxonomy" id="2711215"/>
    <lineage>
        <taxon>Bacteria</taxon>
        <taxon>Pseudomonadati</taxon>
        <taxon>Pseudomonadota</taxon>
        <taxon>Alphaproteobacteria</taxon>
        <taxon>Sphingomonadales</taxon>
        <taxon>Sphingomonadaceae</taxon>
        <taxon>Stakelama</taxon>
    </lineage>
</organism>
<keyword evidence="3" id="KW-1185">Reference proteome</keyword>
<evidence type="ECO:0000259" key="1">
    <source>
        <dbReference type="Pfam" id="PF03235"/>
    </source>
</evidence>
<accession>A0A6G6Y322</accession>
<dbReference type="EMBL" id="CP049109">
    <property type="protein sequence ID" value="QIG79299.1"/>
    <property type="molecule type" value="Genomic_DNA"/>
</dbReference>
<gene>
    <name evidence="2" type="ORF">G5C33_05500</name>
</gene>
<name>A0A6G6Y322_9SPHN</name>
<sequence>MAAVQQELTVRGEQVERVFINFREDKYVVNRRYQRKLIWTIEEKQNFIDSIIKGFPVPIILLAEPVGRPDGTLEIIDGMQRMNAITSFIGNEFPVDGGYFDLNTFATTKDLLDREVIEQKTPMLDRDRCLAIASYPVPISIYEAARGESVEEVFRRINSGGRQLSRQELRAAGATDAFAECVRQISARVRGDTSNSDLLLLGEMRKISITNRELEYGISADSVFWVAHGILTKDQLRQSRDEEMVADLVAYMVSDEPIASRTELFDDYYGATFPMTPASKARFDAVDQAVRKRSPELVDLDYQRVQDSLSLLFGQARTTFSGLIFPNGNGGNPVPRYFQAVFLAFHDLIVKKSKVVSDSAGLISRLTDCGKNIDIQDGGRWGAENRSRTIDSVVGWIQAFFEEDKNPDPARVHWVTKFQNLLTNSLTEQAAYDFKQGFYTLIEPPSFDEGSFDKIMETCAAIANIGKGHKGYVLVGVAENASTAARVQEVFGSQPLSYGGFHVTGVDHEAQHAGKSLDQMFQEITDRVGRSGLSEPLKSYVNSHLKCVQYYDKTIFVFEILGQDGPSHWGDRWPERQGTQVKSVTPDRMGALFARFNQAGS</sequence>
<dbReference type="PANTHER" id="PTHR39639">
    <property type="entry name" value="CHROMOSOME 16, WHOLE GENOME SHOTGUN SEQUENCE"/>
    <property type="match status" value="1"/>
</dbReference>
<dbReference type="Gene3D" id="3.30.950.30">
    <property type="entry name" value="Schlafen, AAA domain"/>
    <property type="match status" value="1"/>
</dbReference>
<dbReference type="InterPro" id="IPR004919">
    <property type="entry name" value="GmrSD_N"/>
</dbReference>
<dbReference type="Proteomes" id="UP000501568">
    <property type="component" value="Chromosome"/>
</dbReference>
<dbReference type="KEGG" id="spzr:G5C33_05500"/>
<feature type="domain" description="GmrSD restriction endonucleases N-terminal" evidence="1">
    <location>
        <begin position="28"/>
        <end position="172"/>
    </location>
</feature>
<evidence type="ECO:0000313" key="3">
    <source>
        <dbReference type="Proteomes" id="UP000501568"/>
    </source>
</evidence>